<keyword evidence="3" id="KW-1185">Reference proteome</keyword>
<keyword evidence="1" id="KW-0812">Transmembrane</keyword>
<evidence type="ECO:0000313" key="3">
    <source>
        <dbReference type="Proteomes" id="UP000187203"/>
    </source>
</evidence>
<gene>
    <name evidence="2" type="ORF">COLO4_02539</name>
</gene>
<name>A0A1R3L0R7_9ROSI</name>
<comment type="caution">
    <text evidence="2">The sequence shown here is derived from an EMBL/GenBank/DDBJ whole genome shotgun (WGS) entry which is preliminary data.</text>
</comment>
<protein>
    <submittedName>
        <fullName evidence="2">Uncharacterized protein</fullName>
    </submittedName>
</protein>
<sequence>MGLAFPTYSFADDLLLFGRVTEEQAAVIRETLDCFCGASGAKVSFEKEKLYISPKANHSNARRPQGEIAAQTRVVRALLLPSREHPPTAGSETEVGKVIHPDLATSVEPAFPLLMDSDNEKGVLSRGIPYYQKGWAVTGSTVGFALLSIGLTLATISSDSSSKGKRRVNSYPGNRNFSYAMSSSSYGVLCAPSDNCLFICFI</sequence>
<evidence type="ECO:0000256" key="1">
    <source>
        <dbReference type="SAM" id="Phobius"/>
    </source>
</evidence>
<dbReference type="EMBL" id="AWUE01005565">
    <property type="protein sequence ID" value="OMP12945.1"/>
    <property type="molecule type" value="Genomic_DNA"/>
</dbReference>
<dbReference type="Proteomes" id="UP000187203">
    <property type="component" value="Unassembled WGS sequence"/>
</dbReference>
<evidence type="ECO:0000313" key="2">
    <source>
        <dbReference type="EMBL" id="OMP12945.1"/>
    </source>
</evidence>
<keyword evidence="1" id="KW-1133">Transmembrane helix</keyword>
<feature type="transmembrane region" description="Helical" evidence="1">
    <location>
        <begin position="135"/>
        <end position="156"/>
    </location>
</feature>
<organism evidence="2 3">
    <name type="scientific">Corchorus olitorius</name>
    <dbReference type="NCBI Taxonomy" id="93759"/>
    <lineage>
        <taxon>Eukaryota</taxon>
        <taxon>Viridiplantae</taxon>
        <taxon>Streptophyta</taxon>
        <taxon>Embryophyta</taxon>
        <taxon>Tracheophyta</taxon>
        <taxon>Spermatophyta</taxon>
        <taxon>Magnoliopsida</taxon>
        <taxon>eudicotyledons</taxon>
        <taxon>Gunneridae</taxon>
        <taxon>Pentapetalae</taxon>
        <taxon>rosids</taxon>
        <taxon>malvids</taxon>
        <taxon>Malvales</taxon>
        <taxon>Malvaceae</taxon>
        <taxon>Grewioideae</taxon>
        <taxon>Apeibeae</taxon>
        <taxon>Corchorus</taxon>
    </lineage>
</organism>
<proteinExistence type="predicted"/>
<keyword evidence="1" id="KW-0472">Membrane</keyword>
<reference evidence="3" key="1">
    <citation type="submission" date="2013-09" db="EMBL/GenBank/DDBJ databases">
        <title>Corchorus olitorius genome sequencing.</title>
        <authorList>
            <person name="Alam M."/>
            <person name="Haque M.S."/>
            <person name="Islam M.S."/>
            <person name="Emdad E.M."/>
            <person name="Islam M.M."/>
            <person name="Ahmed B."/>
            <person name="Halim A."/>
            <person name="Hossen Q.M.M."/>
            <person name="Hossain M.Z."/>
            <person name="Ahmed R."/>
            <person name="Khan M.M."/>
            <person name="Islam R."/>
            <person name="Rashid M.M."/>
            <person name="Khan S.A."/>
            <person name="Rahman M.S."/>
            <person name="Alam M."/>
            <person name="Yahiya A.S."/>
            <person name="Khan M.S."/>
            <person name="Azam M.S."/>
            <person name="Haque T."/>
            <person name="Lashkar M.Z.H."/>
            <person name="Akhand A.I."/>
            <person name="Morshed G."/>
            <person name="Roy S."/>
            <person name="Uddin K.S."/>
            <person name="Rabeya T."/>
            <person name="Hossain A.S."/>
            <person name="Chowdhury A."/>
            <person name="Snigdha A.R."/>
            <person name="Mortoza M.S."/>
            <person name="Matin S.A."/>
            <person name="Hoque S.M.E."/>
            <person name="Islam M.K."/>
            <person name="Roy D.K."/>
            <person name="Haider R."/>
            <person name="Moosa M.M."/>
            <person name="Elias S.M."/>
            <person name="Hasan A.M."/>
            <person name="Jahan S."/>
            <person name="Shafiuddin M."/>
            <person name="Mahmood N."/>
            <person name="Shommy N.S."/>
        </authorList>
    </citation>
    <scope>NUCLEOTIDE SEQUENCE [LARGE SCALE GENOMIC DNA]</scope>
    <source>
        <strain evidence="3">cv. O-4</strain>
    </source>
</reference>
<dbReference type="AlphaFoldDB" id="A0A1R3L0R7"/>
<accession>A0A1R3L0R7</accession>